<evidence type="ECO:0000313" key="2">
    <source>
        <dbReference type="Proteomes" id="UP001147747"/>
    </source>
</evidence>
<dbReference type="Proteomes" id="UP001147747">
    <property type="component" value="Unassembled WGS sequence"/>
</dbReference>
<organism evidence="1 2">
    <name type="scientific">Penicillium cosmopolitanum</name>
    <dbReference type="NCBI Taxonomy" id="1131564"/>
    <lineage>
        <taxon>Eukaryota</taxon>
        <taxon>Fungi</taxon>
        <taxon>Dikarya</taxon>
        <taxon>Ascomycota</taxon>
        <taxon>Pezizomycotina</taxon>
        <taxon>Eurotiomycetes</taxon>
        <taxon>Eurotiomycetidae</taxon>
        <taxon>Eurotiales</taxon>
        <taxon>Aspergillaceae</taxon>
        <taxon>Penicillium</taxon>
    </lineage>
</organism>
<accession>A0A9W9WCM0</accession>
<dbReference type="GeneID" id="81363798"/>
<reference evidence="1" key="2">
    <citation type="journal article" date="2023" name="IMA Fungus">
        <title>Comparative genomic study of the Penicillium genus elucidates a diverse pangenome and 15 lateral gene transfer events.</title>
        <authorList>
            <person name="Petersen C."/>
            <person name="Sorensen T."/>
            <person name="Nielsen M.R."/>
            <person name="Sondergaard T.E."/>
            <person name="Sorensen J.L."/>
            <person name="Fitzpatrick D.A."/>
            <person name="Frisvad J.C."/>
            <person name="Nielsen K.L."/>
        </authorList>
    </citation>
    <scope>NUCLEOTIDE SEQUENCE</scope>
    <source>
        <strain evidence="1">IBT 29677</strain>
    </source>
</reference>
<dbReference type="AlphaFoldDB" id="A0A9W9WCM0"/>
<name>A0A9W9WCM0_9EURO</name>
<dbReference type="RefSeq" id="XP_056494683.1">
    <property type="nucleotide sequence ID" value="XM_056624818.1"/>
</dbReference>
<keyword evidence="2" id="KW-1185">Reference proteome</keyword>
<protein>
    <submittedName>
        <fullName evidence="1">Uncharacterized protein</fullName>
    </submittedName>
</protein>
<comment type="caution">
    <text evidence="1">The sequence shown here is derived from an EMBL/GenBank/DDBJ whole genome shotgun (WGS) entry which is preliminary data.</text>
</comment>
<proteinExistence type="predicted"/>
<sequence length="66" mass="7275">MNKDRQETAIFIFTVVTLPGHEYKRHPRHAEQAMGILGGGCTTDSSGFIRGAIMGFPWVDSVIPND</sequence>
<evidence type="ECO:0000313" key="1">
    <source>
        <dbReference type="EMBL" id="KAJ5414837.1"/>
    </source>
</evidence>
<reference evidence="1" key="1">
    <citation type="submission" date="2022-12" db="EMBL/GenBank/DDBJ databases">
        <authorList>
            <person name="Petersen C."/>
        </authorList>
    </citation>
    <scope>NUCLEOTIDE SEQUENCE</scope>
    <source>
        <strain evidence="1">IBT 29677</strain>
    </source>
</reference>
<dbReference type="EMBL" id="JAPZBU010000002">
    <property type="protein sequence ID" value="KAJ5414837.1"/>
    <property type="molecule type" value="Genomic_DNA"/>
</dbReference>
<gene>
    <name evidence="1" type="ORF">N7509_000171</name>
</gene>